<dbReference type="InterPro" id="IPR019775">
    <property type="entry name" value="WD40_repeat_CS"/>
</dbReference>
<comment type="similarity">
    <text evidence="1">Belongs to the WD repeat DDB2/WDR76 family.</text>
</comment>
<dbReference type="AlphaFoldDB" id="A0AAV1AJD0"/>
<accession>A0AAV1AJD0</accession>
<proteinExistence type="inferred from homology"/>
<dbReference type="InterPro" id="IPR001680">
    <property type="entry name" value="WD40_rpt"/>
</dbReference>
<dbReference type="PANTHER" id="PTHR14773:SF0">
    <property type="entry name" value="WD REPEAT-CONTAINING PROTEIN 76"/>
    <property type="match status" value="1"/>
</dbReference>
<protein>
    <recommendedName>
        <fullName evidence="9">WD repeat-containing protein 76</fullName>
    </recommendedName>
</protein>
<dbReference type="SMART" id="SM00320">
    <property type="entry name" value="WD40"/>
    <property type="match status" value="4"/>
</dbReference>
<dbReference type="InterPro" id="IPR015943">
    <property type="entry name" value="WD40/YVTN_repeat-like_dom_sf"/>
</dbReference>
<reference evidence="7 8" key="1">
    <citation type="submission" date="2023-01" db="EMBL/GenBank/DDBJ databases">
        <authorList>
            <person name="Kreplak J."/>
        </authorList>
    </citation>
    <scope>NUCLEOTIDE SEQUENCE [LARGE SCALE GENOMIC DNA]</scope>
</reference>
<dbReference type="PROSITE" id="PS50082">
    <property type="entry name" value="WD_REPEATS_2"/>
    <property type="match status" value="1"/>
</dbReference>
<keyword evidence="4" id="KW-0227">DNA damage</keyword>
<dbReference type="Proteomes" id="UP001157006">
    <property type="component" value="Chromosome 4"/>
</dbReference>
<dbReference type="GO" id="GO:0006974">
    <property type="term" value="P:DNA damage response"/>
    <property type="evidence" value="ECO:0007669"/>
    <property type="project" value="UniProtKB-KW"/>
</dbReference>
<feature type="repeat" description="WD" evidence="6">
    <location>
        <begin position="274"/>
        <end position="309"/>
    </location>
</feature>
<dbReference type="InterPro" id="IPR050853">
    <property type="entry name" value="WD_repeat_DNA-damage-binding"/>
</dbReference>
<evidence type="ECO:0000313" key="8">
    <source>
        <dbReference type="Proteomes" id="UP001157006"/>
    </source>
</evidence>
<evidence type="ECO:0000256" key="2">
    <source>
        <dbReference type="ARBA" id="ARBA00022574"/>
    </source>
</evidence>
<dbReference type="Pfam" id="PF00400">
    <property type="entry name" value="WD40"/>
    <property type="match status" value="1"/>
</dbReference>
<dbReference type="EMBL" id="OX451739">
    <property type="protein sequence ID" value="CAI8610471.1"/>
    <property type="molecule type" value="Genomic_DNA"/>
</dbReference>
<keyword evidence="5" id="KW-0238">DNA-binding</keyword>
<dbReference type="Gene3D" id="2.130.10.10">
    <property type="entry name" value="YVTN repeat-like/Quinoprotein amine dehydrogenase"/>
    <property type="match status" value="1"/>
</dbReference>
<evidence type="ECO:0000313" key="7">
    <source>
        <dbReference type="EMBL" id="CAI8610471.1"/>
    </source>
</evidence>
<keyword evidence="3" id="KW-0677">Repeat</keyword>
<evidence type="ECO:0000256" key="6">
    <source>
        <dbReference type="PROSITE-ProRule" id="PRU00221"/>
    </source>
</evidence>
<dbReference type="PROSITE" id="PS00678">
    <property type="entry name" value="WD_REPEATS_1"/>
    <property type="match status" value="1"/>
</dbReference>
<evidence type="ECO:0000256" key="3">
    <source>
        <dbReference type="ARBA" id="ARBA00022737"/>
    </source>
</evidence>
<dbReference type="PANTHER" id="PTHR14773">
    <property type="entry name" value="WD REPEAT-CONTAINING PROTEIN 76"/>
    <property type="match status" value="1"/>
</dbReference>
<evidence type="ECO:0000256" key="4">
    <source>
        <dbReference type="ARBA" id="ARBA00022763"/>
    </source>
</evidence>
<dbReference type="GO" id="GO:2000001">
    <property type="term" value="P:regulation of DNA damage checkpoint"/>
    <property type="evidence" value="ECO:0007669"/>
    <property type="project" value="TreeGrafter"/>
</dbReference>
<dbReference type="GO" id="GO:0003677">
    <property type="term" value="F:DNA binding"/>
    <property type="evidence" value="ECO:0007669"/>
    <property type="project" value="UniProtKB-KW"/>
</dbReference>
<dbReference type="GO" id="GO:0005634">
    <property type="term" value="C:nucleus"/>
    <property type="evidence" value="ECO:0007669"/>
    <property type="project" value="TreeGrafter"/>
</dbReference>
<keyword evidence="8" id="KW-1185">Reference proteome</keyword>
<evidence type="ECO:0000256" key="5">
    <source>
        <dbReference type="ARBA" id="ARBA00023125"/>
    </source>
</evidence>
<dbReference type="InterPro" id="IPR036322">
    <property type="entry name" value="WD40_repeat_dom_sf"/>
</dbReference>
<name>A0AAV1AJD0_VICFA</name>
<dbReference type="SUPFAM" id="SSF50978">
    <property type="entry name" value="WD40 repeat-like"/>
    <property type="match status" value="1"/>
</dbReference>
<gene>
    <name evidence="7" type="ORF">VFH_IV184080</name>
</gene>
<evidence type="ECO:0000256" key="1">
    <source>
        <dbReference type="ARBA" id="ARBA00005434"/>
    </source>
</evidence>
<evidence type="ECO:0008006" key="9">
    <source>
        <dbReference type="Google" id="ProtNLM"/>
    </source>
</evidence>
<sequence>MATQKLSEYELKRLENIRRNTEMISALKIYSKASQLFKPPSAVTKLKSEKKPKTETPNATRFSLRTRGVATDPSNSLFYSNTKSSNPNILDHLPMKEAYKGTHSDCSFIETLKQQSNGTAKMNKTECSFELESMSLDPENISNVVPGRLTQTRFFPSNDFKMIVAGDNSGNIGFWNVGQSEVFLYRPHQTIISGIVVQSHCLSKIYTSCNDGFARMMDVEKEIFDIVYKSSDKARISALSQPKNEANCLYLAEGSGVLTVWDKRIGTCSSLSGLALHRMRINTIDFNPENPHIAVTSSSDGNACTWDFRRIGGMGKGGNFPALRRFSHERALQSAYFSPSGCSLAITSKNNTIVIYSGVNLKDAAFVNDVRSQKLSTFRAIWGWDDSYLFTGSTKRGIGVVSTAQKATVMTLESPLVSAVPHKFDAHSYEVGMLAAGTSGSQVCVWTSC</sequence>
<keyword evidence="2 6" id="KW-0853">WD repeat</keyword>
<organism evidence="7 8">
    <name type="scientific">Vicia faba</name>
    <name type="common">Broad bean</name>
    <name type="synonym">Faba vulgaris</name>
    <dbReference type="NCBI Taxonomy" id="3906"/>
    <lineage>
        <taxon>Eukaryota</taxon>
        <taxon>Viridiplantae</taxon>
        <taxon>Streptophyta</taxon>
        <taxon>Embryophyta</taxon>
        <taxon>Tracheophyta</taxon>
        <taxon>Spermatophyta</taxon>
        <taxon>Magnoliopsida</taxon>
        <taxon>eudicotyledons</taxon>
        <taxon>Gunneridae</taxon>
        <taxon>Pentapetalae</taxon>
        <taxon>rosids</taxon>
        <taxon>fabids</taxon>
        <taxon>Fabales</taxon>
        <taxon>Fabaceae</taxon>
        <taxon>Papilionoideae</taxon>
        <taxon>50 kb inversion clade</taxon>
        <taxon>NPAAA clade</taxon>
        <taxon>Hologalegina</taxon>
        <taxon>IRL clade</taxon>
        <taxon>Fabeae</taxon>
        <taxon>Vicia</taxon>
    </lineage>
</organism>